<dbReference type="AlphaFoldDB" id="N9P432"/>
<name>N9P432_9GAMM</name>
<evidence type="ECO:0000313" key="3">
    <source>
        <dbReference type="Proteomes" id="UP000013101"/>
    </source>
</evidence>
<sequence>MATRQELEKALSNPNVRKMLDVIANAEGVKHGYNTIFGNERSDDLKAHPNVKKEFTQTDGKKNSTTAAGRYQFLKGTWDKVSKKYGLTDFSPKNQDLAAVALILGRGALGDVMKGDFTKAVGKLGNEWASLPSSPYAQPKKSWRDIQNMVGEVKAPDRKPAQNRINQLVAAYDKQAKASTTKKQIDPQKKQANVNRLLDAFDKQNPQKAQPSGLPDFDENGVIREDQPPQPKPQEKPLSTMDKIIGGLEAGATLATGAIGGAIGQAAGGLHGIAESVVDGTFGTQQGAQNAVNRATQFSNALTYEPNTAGGRRAVGAVGEFIEDSGLDTLPPVLGGGVGTATATLGRASVPVATTAAREVAQAAKPVIAQAVEQAKRPVTAITEAAKSTVNKVSEAAGLRTADTGGSMGAAAVPIETTRQALFDEFNVPSTTAQVSRNPTDLAEMHNLARKGGEAGQIIQEHLNTQQQALGSAIDDMIYSKGATTTNAAEVGDRINDVLGTQFKVERAAVNKKYQAVRESEGAQTKVNLGNGPKWAEDDIKAADERGIQLDSQSVLDLINENVDLETTAIYRDAKRAAVRLGVADEVDGRLVPKPKGQEPNVNQVEEWRQLINELGSNSDDGDIRIKTRLKKLIDNSLDNSGSNAFRAVRKEYSQFKQSWEGRAVLSDLVAMKKGVNSGDRKIIDENIVNRIIKPTTSQKDLEFVKKKILQSEGGEQAWNDLQASIIDKIRNEAFSGAQDAQGNNALLASKMEKVVKTLDGTTQRLDTLLGKQEAEKIRNAVELAKIIKTVPEGTGVNWSNTGTLIATMMDATIGTVFTGMPVPVPVTLALREAVKHMKGKKEVARAHAIIKQFEKPAGGSGKF</sequence>
<proteinExistence type="predicted"/>
<evidence type="ECO:0000313" key="2">
    <source>
        <dbReference type="EMBL" id="ENX08885.1"/>
    </source>
</evidence>
<dbReference type="SUPFAM" id="SSF53955">
    <property type="entry name" value="Lysozyme-like"/>
    <property type="match status" value="1"/>
</dbReference>
<accession>N9P432</accession>
<comment type="caution">
    <text evidence="2">The sequence shown here is derived from an EMBL/GenBank/DDBJ whole genome shotgun (WGS) entry which is preliminary data.</text>
</comment>
<reference evidence="2 3" key="1">
    <citation type="submission" date="2013-02" db="EMBL/GenBank/DDBJ databases">
        <title>The Genome Sequence of Acinetobacter sp. NIPH 2171.</title>
        <authorList>
            <consortium name="The Broad Institute Genome Sequencing Platform"/>
            <consortium name="The Broad Institute Genome Sequencing Center for Infectious Disease"/>
            <person name="Cerqueira G."/>
            <person name="Feldgarden M."/>
            <person name="Courvalin P."/>
            <person name="Perichon B."/>
            <person name="Grillot-Courvalin C."/>
            <person name="Clermont D."/>
            <person name="Rocha E."/>
            <person name="Yoon E.-J."/>
            <person name="Nemec A."/>
            <person name="Walker B."/>
            <person name="Young S.K."/>
            <person name="Zeng Q."/>
            <person name="Gargeya S."/>
            <person name="Fitzgerald M."/>
            <person name="Haas B."/>
            <person name="Abouelleil A."/>
            <person name="Alvarado L."/>
            <person name="Arachchi H.M."/>
            <person name="Berlin A.M."/>
            <person name="Chapman S.B."/>
            <person name="Dewar J."/>
            <person name="Goldberg J."/>
            <person name="Griggs A."/>
            <person name="Gujja S."/>
            <person name="Hansen M."/>
            <person name="Howarth C."/>
            <person name="Imamovic A."/>
            <person name="Larimer J."/>
            <person name="McCowan C."/>
            <person name="Murphy C."/>
            <person name="Neiman D."/>
            <person name="Pearson M."/>
            <person name="Priest M."/>
            <person name="Roberts A."/>
            <person name="Saif S."/>
            <person name="Shea T."/>
            <person name="Sisk P."/>
            <person name="Sykes S."/>
            <person name="Wortman J."/>
            <person name="Nusbaum C."/>
            <person name="Birren B."/>
        </authorList>
    </citation>
    <scope>NUCLEOTIDE SEQUENCE [LARGE SCALE GENOMIC DNA]</scope>
    <source>
        <strain evidence="2 3">NIPH 2171</strain>
    </source>
</reference>
<evidence type="ECO:0008006" key="4">
    <source>
        <dbReference type="Google" id="ProtNLM"/>
    </source>
</evidence>
<dbReference type="InterPro" id="IPR023346">
    <property type="entry name" value="Lysozyme-like_dom_sf"/>
</dbReference>
<organism evidence="2 3">
    <name type="scientific">Acinetobacter variabilis</name>
    <dbReference type="NCBI Taxonomy" id="70346"/>
    <lineage>
        <taxon>Bacteria</taxon>
        <taxon>Pseudomonadati</taxon>
        <taxon>Pseudomonadota</taxon>
        <taxon>Gammaproteobacteria</taxon>
        <taxon>Moraxellales</taxon>
        <taxon>Moraxellaceae</taxon>
        <taxon>Acinetobacter</taxon>
    </lineage>
</organism>
<dbReference type="CDD" id="cd00736">
    <property type="entry name" value="lambda_lys-like"/>
    <property type="match status" value="1"/>
</dbReference>
<dbReference type="STRING" id="70346.F897_02037"/>
<dbReference type="Proteomes" id="UP000013101">
    <property type="component" value="Unassembled WGS sequence"/>
</dbReference>
<dbReference type="OrthoDB" id="8660079at2"/>
<protein>
    <recommendedName>
        <fullName evidence="4">Lysozyme</fullName>
    </recommendedName>
</protein>
<dbReference type="Gene3D" id="1.10.530.10">
    <property type="match status" value="1"/>
</dbReference>
<evidence type="ECO:0000256" key="1">
    <source>
        <dbReference type="SAM" id="MobiDB-lite"/>
    </source>
</evidence>
<dbReference type="RefSeq" id="WP_005235534.1">
    <property type="nucleotide sequence ID" value="NZ_CP083658.1"/>
</dbReference>
<dbReference type="EMBL" id="APRS01000012">
    <property type="protein sequence ID" value="ENX08885.1"/>
    <property type="molecule type" value="Genomic_DNA"/>
</dbReference>
<gene>
    <name evidence="2" type="ORF">F897_02037</name>
</gene>
<dbReference type="HOGENOM" id="CLU_331406_0_0_6"/>
<dbReference type="PATRIC" id="fig|1217693.3.peg.1966"/>
<feature type="region of interest" description="Disordered" evidence="1">
    <location>
        <begin position="204"/>
        <end position="238"/>
    </location>
</feature>